<dbReference type="GO" id="GO:0051292">
    <property type="term" value="P:nuclear pore complex assembly"/>
    <property type="evidence" value="ECO:0007669"/>
    <property type="project" value="EnsemblFungi"/>
</dbReference>
<keyword evidence="4" id="KW-0677">Repeat</keyword>
<dbReference type="GO" id="GO:0044877">
    <property type="term" value="F:protein-containing complex binding"/>
    <property type="evidence" value="ECO:0007669"/>
    <property type="project" value="EnsemblFungi"/>
</dbReference>
<dbReference type="GO" id="GO:0061676">
    <property type="term" value="F:importin-alpha family protein binding"/>
    <property type="evidence" value="ECO:0007669"/>
    <property type="project" value="EnsemblFungi"/>
</dbReference>
<keyword evidence="8" id="KW-1185">Reference proteome</keyword>
<dbReference type="RefSeq" id="XP_003171180.1">
    <property type="nucleotide sequence ID" value="XM_003171132.1"/>
</dbReference>
<dbReference type="GO" id="GO:0031267">
    <property type="term" value="F:small GTPase binding"/>
    <property type="evidence" value="ECO:0007669"/>
    <property type="project" value="InterPro"/>
</dbReference>
<dbReference type="Pfam" id="PF13513">
    <property type="entry name" value="HEAT_EZ"/>
    <property type="match status" value="1"/>
</dbReference>
<dbReference type="SUPFAM" id="SSF48371">
    <property type="entry name" value="ARM repeat"/>
    <property type="match status" value="1"/>
</dbReference>
<dbReference type="GO" id="GO:0006612">
    <property type="term" value="P:protein targeting to membrane"/>
    <property type="evidence" value="ECO:0007669"/>
    <property type="project" value="EnsemblFungi"/>
</dbReference>
<dbReference type="FunCoup" id="E4V2A7">
    <property type="interactions" value="1332"/>
</dbReference>
<dbReference type="GO" id="GO:0042564">
    <property type="term" value="C:NLS-dependent protein nuclear import complex"/>
    <property type="evidence" value="ECO:0007669"/>
    <property type="project" value="EnsemblFungi"/>
</dbReference>
<dbReference type="GeneID" id="10026430"/>
<evidence type="ECO:0000256" key="4">
    <source>
        <dbReference type="ARBA" id="ARBA00022737"/>
    </source>
</evidence>
<dbReference type="GO" id="GO:0005829">
    <property type="term" value="C:cytosol"/>
    <property type="evidence" value="ECO:0007669"/>
    <property type="project" value="EnsemblFungi"/>
</dbReference>
<dbReference type="GO" id="GO:0061608">
    <property type="term" value="F:nuclear import signal receptor activity"/>
    <property type="evidence" value="ECO:0007669"/>
    <property type="project" value="EnsemblFungi"/>
</dbReference>
<dbReference type="InterPro" id="IPR040122">
    <property type="entry name" value="Importin_beta"/>
</dbReference>
<gene>
    <name evidence="7" type="ORF">MGYG_07179</name>
</gene>
<evidence type="ECO:0000256" key="5">
    <source>
        <dbReference type="ARBA" id="ARBA00022927"/>
    </source>
</evidence>
<dbReference type="SMART" id="SM00913">
    <property type="entry name" value="IBN_N"/>
    <property type="match status" value="1"/>
</dbReference>
<dbReference type="InterPro" id="IPR016024">
    <property type="entry name" value="ARM-type_fold"/>
</dbReference>
<dbReference type="PROSITE" id="PS50166">
    <property type="entry name" value="IMPORTIN_B_NT"/>
    <property type="match status" value="1"/>
</dbReference>
<dbReference type="STRING" id="535722.E4V2A7"/>
<organism evidence="8">
    <name type="scientific">Arthroderma gypseum (strain ATCC MYA-4604 / CBS 118893)</name>
    <name type="common">Microsporum gypseum</name>
    <dbReference type="NCBI Taxonomy" id="535722"/>
    <lineage>
        <taxon>Eukaryota</taxon>
        <taxon>Fungi</taxon>
        <taxon>Dikarya</taxon>
        <taxon>Ascomycota</taxon>
        <taxon>Pezizomycotina</taxon>
        <taxon>Eurotiomycetes</taxon>
        <taxon>Eurotiomycetidae</taxon>
        <taxon>Onygenales</taxon>
        <taxon>Arthrodermataceae</taxon>
        <taxon>Nannizzia</taxon>
    </lineage>
</organism>
<evidence type="ECO:0000256" key="1">
    <source>
        <dbReference type="ARBA" id="ARBA00004496"/>
    </source>
</evidence>
<dbReference type="GO" id="GO:0005635">
    <property type="term" value="C:nuclear envelope"/>
    <property type="evidence" value="ECO:0007669"/>
    <property type="project" value="EnsemblFungi"/>
</dbReference>
<dbReference type="eggNOG" id="KOG1241">
    <property type="taxonomic scope" value="Eukaryota"/>
</dbReference>
<protein>
    <submittedName>
        <fullName evidence="7">Importin subunit beta-1</fullName>
    </submittedName>
</protein>
<sequence>MDVNQVLASTLSADAATRQNAEQQLLHAAEVDFAGYLTTLAGELSNENAASSIRTAAGLALKNAFSFRDIARLREVQGRWVHGVDQQVKKNVKELALKTLGASDGRAGQSAGQFIASIAAIELPRNEWQDLMNLLVQNISTGSDHLKQASLTTIGFICESEEPDLRESLSAHSNAILTAVVQGARREEQNPDVRNAAISALSDAIEFVRSNFENEGERNYIMQVVCEATQAEDTRIQAGAFGCLNRIMGIYYDKMRFYMEKALFGLTIMGMKSEEEDVAKLAIEFWCTVCEEELSIDDDNNQAQAEGSTEIRPFFSFARIACREVVPVLLQLMTTQDEDASDDDYDVSRAAYQALQLYAQTVQAELVGPVLEFVEQNLRSEDWHHRDAAVSAFGAIMDGPEHETLVPLVRQALPVMITMMEDKVVHVRDSTAYALGRICDYCSGAIEVNVHLHPLISCLFNGLASSPKIAGSCCWALMNLADRFAGDAGAQTNPLSKHFQDSITSLLSVTERTDSDNQTTNCRIRGPELRLEQTVPMQQQVVSVEDRITLEELQTSLTSVLLAIVQRLEAEIKPQADRIMTVLLQVLTTIPPKSSVPDTVFATVGSLASSLEADFIKYMEPFSPFLYNALANQEEPGLCAMAIGLVSDITRSLGEKVQPFCDAFMNHLLNNLRSNNLSNQLKPAILETFGDIAQAIGSHFETYLSVVAQVLQQASAVTASNDVSYDMIDYIVSLREGIMDAWGGILLAYKGAPNVNILQPYVESIFQLLHLVAQEPSRSEGLLRASMGVIGDLAEAFPNGEYASFFRNDFVSALIREARTSREYGPQTVETARWARGQVKRQIGLATAASMS</sequence>
<keyword evidence="2" id="KW-0813">Transport</keyword>
<evidence type="ECO:0000259" key="6">
    <source>
        <dbReference type="PROSITE" id="PS50166"/>
    </source>
</evidence>
<feature type="domain" description="Importin N-terminal" evidence="6">
    <location>
        <begin position="21"/>
        <end position="102"/>
    </location>
</feature>
<dbReference type="GO" id="GO:0046822">
    <property type="term" value="P:regulation of nucleocytoplasmic transport"/>
    <property type="evidence" value="ECO:0007669"/>
    <property type="project" value="EnsemblFungi"/>
</dbReference>
<evidence type="ECO:0000313" key="7">
    <source>
        <dbReference type="EMBL" id="EFR04172.1"/>
    </source>
</evidence>
<dbReference type="OMA" id="QQYQERW"/>
<evidence type="ECO:0000256" key="3">
    <source>
        <dbReference type="ARBA" id="ARBA00022490"/>
    </source>
</evidence>
<keyword evidence="5" id="KW-0653">Protein transport</keyword>
<dbReference type="GO" id="GO:0005085">
    <property type="term" value="F:guanyl-nucleotide exchange factor activity"/>
    <property type="evidence" value="ECO:0007669"/>
    <property type="project" value="EnsemblFungi"/>
</dbReference>
<dbReference type="Gene3D" id="1.25.10.10">
    <property type="entry name" value="Leucine-rich Repeat Variant"/>
    <property type="match status" value="1"/>
</dbReference>
<dbReference type="GO" id="GO:0006607">
    <property type="term" value="P:NLS-bearing protein import into nucleus"/>
    <property type="evidence" value="ECO:0007669"/>
    <property type="project" value="EnsemblFungi"/>
</dbReference>
<dbReference type="InterPro" id="IPR011989">
    <property type="entry name" value="ARM-like"/>
</dbReference>
<keyword evidence="3" id="KW-0963">Cytoplasm</keyword>
<dbReference type="InterPro" id="IPR058584">
    <property type="entry name" value="IMB1_TNPO1-like_TPR"/>
</dbReference>
<dbReference type="EMBL" id="DS989827">
    <property type="protein sequence ID" value="EFR04172.1"/>
    <property type="molecule type" value="Genomic_DNA"/>
</dbReference>
<dbReference type="GO" id="GO:0097718">
    <property type="term" value="F:disordered domain specific binding"/>
    <property type="evidence" value="ECO:0007669"/>
    <property type="project" value="EnsemblFungi"/>
</dbReference>
<dbReference type="OrthoDB" id="10263328at2759"/>
<reference evidence="8" key="1">
    <citation type="journal article" date="2012" name="MBio">
        <title>Comparative genome analysis of Trichophyton rubrum and related dermatophytes reveals candidate genes involved in infection.</title>
        <authorList>
            <person name="Martinez D.A."/>
            <person name="Oliver B.G."/>
            <person name="Graeser Y."/>
            <person name="Goldberg J.M."/>
            <person name="Li W."/>
            <person name="Martinez-Rossi N.M."/>
            <person name="Monod M."/>
            <person name="Shelest E."/>
            <person name="Barton R.C."/>
            <person name="Birch E."/>
            <person name="Brakhage A.A."/>
            <person name="Chen Z."/>
            <person name="Gurr S.J."/>
            <person name="Heiman D."/>
            <person name="Heitman J."/>
            <person name="Kosti I."/>
            <person name="Rossi A."/>
            <person name="Saif S."/>
            <person name="Samalova M."/>
            <person name="Saunders C.W."/>
            <person name="Shea T."/>
            <person name="Summerbell R.C."/>
            <person name="Xu J."/>
            <person name="Young S."/>
            <person name="Zeng Q."/>
            <person name="Birren B.W."/>
            <person name="Cuomo C.A."/>
            <person name="White T.C."/>
        </authorList>
    </citation>
    <scope>NUCLEOTIDE SEQUENCE [LARGE SCALE GENOMIC DNA]</scope>
    <source>
        <strain evidence="8">ATCC MYA-4604 / CBS 118893</strain>
    </source>
</reference>
<dbReference type="GO" id="GO:0060188">
    <property type="term" value="P:regulation of protein desumoylation"/>
    <property type="evidence" value="ECO:0007669"/>
    <property type="project" value="EnsemblFungi"/>
</dbReference>
<accession>E4V2A7</accession>
<proteinExistence type="predicted"/>
<dbReference type="GO" id="GO:0006656">
    <property type="term" value="P:phosphatidylcholine biosynthetic process"/>
    <property type="evidence" value="ECO:0007669"/>
    <property type="project" value="EnsemblFungi"/>
</dbReference>
<dbReference type="AlphaFoldDB" id="E4V2A7"/>
<dbReference type="Pfam" id="PF25574">
    <property type="entry name" value="TPR_IMB1"/>
    <property type="match status" value="2"/>
</dbReference>
<name>E4V2A7_ARTGP</name>
<evidence type="ECO:0000256" key="2">
    <source>
        <dbReference type="ARBA" id="ARBA00022448"/>
    </source>
</evidence>
<dbReference type="VEuPathDB" id="FungiDB:MGYG_07179"/>
<dbReference type="GO" id="GO:0034399">
    <property type="term" value="C:nuclear periphery"/>
    <property type="evidence" value="ECO:0007669"/>
    <property type="project" value="EnsemblFungi"/>
</dbReference>
<dbReference type="PANTHER" id="PTHR10527">
    <property type="entry name" value="IMPORTIN BETA"/>
    <property type="match status" value="1"/>
</dbReference>
<dbReference type="InParanoid" id="E4V2A7"/>
<evidence type="ECO:0000313" key="8">
    <source>
        <dbReference type="Proteomes" id="UP000002669"/>
    </source>
</evidence>
<dbReference type="InterPro" id="IPR001494">
    <property type="entry name" value="Importin-beta_N"/>
</dbReference>
<comment type="subcellular location">
    <subcellularLocation>
        <location evidence="1">Cytoplasm</location>
    </subcellularLocation>
</comment>
<dbReference type="HOGENOM" id="CLU_008296_1_0_1"/>
<dbReference type="Proteomes" id="UP000002669">
    <property type="component" value="Unassembled WGS sequence"/>
</dbReference>